<gene>
    <name evidence="1" type="ORF">ENN50_06545</name>
</gene>
<dbReference type="Pfam" id="PF09912">
    <property type="entry name" value="DUF2141"/>
    <property type="match status" value="1"/>
</dbReference>
<accession>A0A831ST47</accession>
<evidence type="ECO:0000313" key="1">
    <source>
        <dbReference type="EMBL" id="HED31324.1"/>
    </source>
</evidence>
<comment type="caution">
    <text evidence="1">The sequence shown here is derived from an EMBL/GenBank/DDBJ whole genome shotgun (WGS) entry which is preliminary data.</text>
</comment>
<dbReference type="EMBL" id="DSBW01000143">
    <property type="protein sequence ID" value="HED31324.1"/>
    <property type="molecule type" value="Genomic_DNA"/>
</dbReference>
<dbReference type="AlphaFoldDB" id="A0A831ST47"/>
<proteinExistence type="predicted"/>
<dbReference type="Proteomes" id="UP000886335">
    <property type="component" value="Unassembled WGS sequence"/>
</dbReference>
<organism evidence="1">
    <name type="scientific">Prosthecochloris aestuarii</name>
    <dbReference type="NCBI Taxonomy" id="1102"/>
    <lineage>
        <taxon>Bacteria</taxon>
        <taxon>Pseudomonadati</taxon>
        <taxon>Chlorobiota</taxon>
        <taxon>Chlorobiia</taxon>
        <taxon>Chlorobiales</taxon>
        <taxon>Chlorobiaceae</taxon>
        <taxon>Prosthecochloris</taxon>
    </lineage>
</organism>
<reference evidence="1" key="1">
    <citation type="journal article" date="2020" name="mSystems">
        <title>Genome- and Community-Level Interaction Insights into Carbon Utilization and Element Cycling Functions of Hydrothermarchaeota in Hydrothermal Sediment.</title>
        <authorList>
            <person name="Zhou Z."/>
            <person name="Liu Y."/>
            <person name="Xu W."/>
            <person name="Pan J."/>
            <person name="Luo Z.H."/>
            <person name="Li M."/>
        </authorList>
    </citation>
    <scope>NUCLEOTIDE SEQUENCE [LARGE SCALE GENOMIC DNA]</scope>
    <source>
        <strain evidence="1">SpSt-1181</strain>
    </source>
</reference>
<sequence>MHMPLTFNDKAAGSCSWGETGRITINIENLRNDEGFLGVALFRSGDGFPEKSDQAFALTGIKLDESTRQIVLPGIPFGTYAVCVLHDENSNMKMDKNWIGIPKEGFGTSNNPKISMGPPDFDESNFVLDSDDISLIIDMKYF</sequence>
<protein>
    <submittedName>
        <fullName evidence="1">DUF2141 domain-containing protein</fullName>
    </submittedName>
</protein>
<dbReference type="InterPro" id="IPR018673">
    <property type="entry name" value="DUF2141"/>
</dbReference>
<name>A0A831ST47_PROAE</name>